<dbReference type="InterPro" id="IPR001841">
    <property type="entry name" value="Znf_RING"/>
</dbReference>
<dbReference type="PROSITE" id="PS50119">
    <property type="entry name" value="ZF_BBOX"/>
    <property type="match status" value="1"/>
</dbReference>
<reference evidence="8" key="1">
    <citation type="submission" date="2025-08" db="UniProtKB">
        <authorList>
            <consortium name="Ensembl"/>
        </authorList>
    </citation>
    <scope>IDENTIFICATION</scope>
</reference>
<proteinExistence type="predicted"/>
<dbReference type="Gene3D" id="3.30.40.10">
    <property type="entry name" value="Zinc/RING finger domain, C3HC4 (zinc finger)"/>
    <property type="match status" value="1"/>
</dbReference>
<feature type="coiled-coil region" evidence="5">
    <location>
        <begin position="210"/>
        <end position="240"/>
    </location>
</feature>
<name>A0A3Q2D1C4_CYPVA</name>
<evidence type="ECO:0000259" key="7">
    <source>
        <dbReference type="PROSITE" id="PS50119"/>
    </source>
</evidence>
<dbReference type="PROSITE" id="PS50089">
    <property type="entry name" value="ZF_RING_2"/>
    <property type="match status" value="1"/>
</dbReference>
<keyword evidence="3" id="KW-0862">Zinc</keyword>
<keyword evidence="9" id="KW-1185">Reference proteome</keyword>
<dbReference type="InterPro" id="IPR017907">
    <property type="entry name" value="Znf_RING_CS"/>
</dbReference>
<organism evidence="8 9">
    <name type="scientific">Cyprinodon variegatus</name>
    <name type="common">Sheepshead minnow</name>
    <dbReference type="NCBI Taxonomy" id="28743"/>
    <lineage>
        <taxon>Eukaryota</taxon>
        <taxon>Metazoa</taxon>
        <taxon>Chordata</taxon>
        <taxon>Craniata</taxon>
        <taxon>Vertebrata</taxon>
        <taxon>Euteleostomi</taxon>
        <taxon>Actinopterygii</taxon>
        <taxon>Neopterygii</taxon>
        <taxon>Teleostei</taxon>
        <taxon>Neoteleostei</taxon>
        <taxon>Acanthomorphata</taxon>
        <taxon>Ovalentaria</taxon>
        <taxon>Atherinomorphae</taxon>
        <taxon>Cyprinodontiformes</taxon>
        <taxon>Cyprinodontidae</taxon>
        <taxon>Cyprinodon</taxon>
    </lineage>
</organism>
<dbReference type="Pfam" id="PF00643">
    <property type="entry name" value="zf-B_box"/>
    <property type="match status" value="1"/>
</dbReference>
<accession>A0A3Q2D1C4</accession>
<dbReference type="Proteomes" id="UP000265020">
    <property type="component" value="Unassembled WGS sequence"/>
</dbReference>
<dbReference type="Pfam" id="PF13445">
    <property type="entry name" value="zf-RING_UBOX"/>
    <property type="match status" value="1"/>
</dbReference>
<evidence type="ECO:0000313" key="9">
    <source>
        <dbReference type="Proteomes" id="UP000265020"/>
    </source>
</evidence>
<dbReference type="PANTHER" id="PTHR25465:SF32">
    <property type="entry name" value="BLOODTHIRSTY-RELATED GENE FAMILY, MEMBER 16 ISOFORM X1-RELATED"/>
    <property type="match status" value="1"/>
</dbReference>
<evidence type="ECO:0000256" key="4">
    <source>
        <dbReference type="PROSITE-ProRule" id="PRU00024"/>
    </source>
</evidence>
<keyword evidence="1" id="KW-0479">Metal-binding</keyword>
<dbReference type="GO" id="GO:0008270">
    <property type="term" value="F:zinc ion binding"/>
    <property type="evidence" value="ECO:0007669"/>
    <property type="project" value="UniProtKB-KW"/>
</dbReference>
<dbReference type="InterPro" id="IPR027370">
    <property type="entry name" value="Znf-RING_euk"/>
</dbReference>
<feature type="domain" description="RING-type" evidence="6">
    <location>
        <begin position="7"/>
        <end position="46"/>
    </location>
</feature>
<dbReference type="SMART" id="SM00184">
    <property type="entry name" value="RING"/>
    <property type="match status" value="1"/>
</dbReference>
<dbReference type="SMART" id="SM00336">
    <property type="entry name" value="BBOX"/>
    <property type="match status" value="1"/>
</dbReference>
<reference evidence="8" key="2">
    <citation type="submission" date="2025-09" db="UniProtKB">
        <authorList>
            <consortium name="Ensembl"/>
        </authorList>
    </citation>
    <scope>IDENTIFICATION</scope>
</reference>
<evidence type="ECO:0000256" key="2">
    <source>
        <dbReference type="ARBA" id="ARBA00022771"/>
    </source>
</evidence>
<evidence type="ECO:0000256" key="1">
    <source>
        <dbReference type="ARBA" id="ARBA00022723"/>
    </source>
</evidence>
<dbReference type="InterPro" id="IPR051051">
    <property type="entry name" value="E3_ubiq-ligase_TRIM/RNF"/>
</dbReference>
<dbReference type="SUPFAM" id="SSF57845">
    <property type="entry name" value="B-box zinc-binding domain"/>
    <property type="match status" value="1"/>
</dbReference>
<dbReference type="CDD" id="cd19769">
    <property type="entry name" value="Bbox2_TRIM16-like"/>
    <property type="match status" value="1"/>
</dbReference>
<dbReference type="PANTHER" id="PTHR25465">
    <property type="entry name" value="B-BOX DOMAIN CONTAINING"/>
    <property type="match status" value="1"/>
</dbReference>
<evidence type="ECO:0000256" key="3">
    <source>
        <dbReference type="ARBA" id="ARBA00022833"/>
    </source>
</evidence>
<dbReference type="GeneTree" id="ENSGT01040000240400"/>
<sequence>MSNPSRCCICLDEFINPASLPCGHCFCLVCIGDYWRIKESFQCPLCMTVFPKMPQLKTTHTPQTENETTPLKAGVVPCDFCRPKQPAVRSCLVCLASYCNAHLEPHYHREDLGRHLLVSVSKNLEDSLCRLHGRKLERFCRSDRTLICTMCNKTEHRGHHTVSISKEASKSKIKLKRKQIQLQQDIQDKLSVTEEMKLTADLHEEPAELWARSKKLIKQLEEEISKLTERNAELEQLSKTEDNLHFLQV</sequence>
<evidence type="ECO:0000259" key="6">
    <source>
        <dbReference type="PROSITE" id="PS50089"/>
    </source>
</evidence>
<keyword evidence="2 4" id="KW-0863">Zinc-finger</keyword>
<dbReference type="AlphaFoldDB" id="A0A3Q2D1C4"/>
<dbReference type="OMA" id="GCIGEYW"/>
<dbReference type="InterPro" id="IPR000315">
    <property type="entry name" value="Znf_B-box"/>
</dbReference>
<dbReference type="Ensembl" id="ENSCVAT00000019142.1">
    <property type="protein sequence ID" value="ENSCVAP00000012009.1"/>
    <property type="gene ID" value="ENSCVAG00000014374.1"/>
</dbReference>
<evidence type="ECO:0000313" key="8">
    <source>
        <dbReference type="Ensembl" id="ENSCVAP00000012009.1"/>
    </source>
</evidence>
<dbReference type="InterPro" id="IPR013083">
    <property type="entry name" value="Znf_RING/FYVE/PHD"/>
</dbReference>
<dbReference type="PROSITE" id="PS00518">
    <property type="entry name" value="ZF_RING_1"/>
    <property type="match status" value="1"/>
</dbReference>
<keyword evidence="5" id="KW-0175">Coiled coil</keyword>
<dbReference type="Gene3D" id="4.10.830.40">
    <property type="match status" value="1"/>
</dbReference>
<protein>
    <submittedName>
        <fullName evidence="8">Tripartite motif-containing protein 47-like</fullName>
    </submittedName>
</protein>
<dbReference type="Gene3D" id="3.30.160.60">
    <property type="entry name" value="Classic Zinc Finger"/>
    <property type="match status" value="1"/>
</dbReference>
<feature type="domain" description="B box-type" evidence="7">
    <location>
        <begin position="124"/>
        <end position="164"/>
    </location>
</feature>
<evidence type="ECO:0000256" key="5">
    <source>
        <dbReference type="SAM" id="Coils"/>
    </source>
</evidence>
<dbReference type="SUPFAM" id="SSF57850">
    <property type="entry name" value="RING/U-box"/>
    <property type="match status" value="1"/>
</dbReference>